<dbReference type="Gene3D" id="3.40.850.10">
    <property type="entry name" value="Kinesin motor domain"/>
    <property type="match status" value="1"/>
</dbReference>
<dbReference type="PANTHER" id="PTHR35615">
    <property type="entry name" value="PRESENT IN THE OUTER MITOCHONDRIAL MEMBRANE PROTEOME 22-RELATED"/>
    <property type="match status" value="1"/>
</dbReference>
<feature type="region of interest" description="Disordered" evidence="1">
    <location>
        <begin position="769"/>
        <end position="806"/>
    </location>
</feature>
<sequence>MPSVPSAEERGHGMATATPPRSVGTPPLQHYHDDREPSQPAKTRTGAAGCSANGQDADRPCTLGNEDENSPCSGAVSFCSGDKAEDLRCRAHRSSKWKRSTSTDAGMREEEASCPAVVSSVSSYCSRPHPVLTGLTHERTAEQSFIENRYNTSVFQPASCQTRERAGDTAEPSSRPLILAGATSPSVVQTTGRIGCARAAAVAASSRTMLSTEVGDPYHALSSPTAGTLYSTLRAGSDQDGADVASNFTVQPSQQDIYYMDNSTLMMSANAPANLSMHPQRNSIASRDGSASVAFSRDRGLVPGIWELDEWMLTSRPETMTTLSGNVISTVAPSTDYEGVSAQFPRPVAFDVATELLSQPSPIMDVCVSHAVPSPTVSNELQAGTITTANANRVPSAKDAQLPRVAASNGASTGTKERPPVLVYKKAAATAPPPPLDTSANPHVCFTTEDSTAGLRNRTKHVMNDSTVTDAAGYRHCVSDSGTPFPEASSLVTAHKATQKSPLRPPYASNTTNIVSCARHAVTSDTSNGSMGVHRPPSMTTAPVSMSAEVLAPANDALLDSGVHPICSGVDGLSCGAAAAASVASTAAPLLLSPQSLATAGKPTSTVWTTHLPEVPRVRTNDKGNGSSTLPPLPENNDIESPSGVPHRAVHCSAATTVAGATLSTANTFSDDPILGCSPKNVSAHSGNLEMPSLGPQPHSCSNGENFLILSGDVEQPTHPSQAAPSAPKKSLLDTGNEGTSDVHAETSNLLTSAPTALASGTAHRVSLTFSSPLGTVRKPTRPQEESHGDEVAPPGDGRKNAAGPTRSAFDWRRRIGFKDNREIVLPDSKSLRVSMSSWVEFRSPTMREQGKEMMPSTEEVYTHLITRWNSLCVLVVVDEDAVQKPCLVVSGLSVRVFEEDSSVALANNRMDHSMMRDLKRRGGATRSHFLHSTGYEDDDNDASVVSFRGGVGLSNRATSSSGGGLPSNQKLFVLLPDKKVRRSRSGDENSTDPCSGEFDNYLRNFDVDETLSRLAGRKECDSVALEQLMRTWVTGHNTCLLLGNGNGRSTQSLDIAVGAVESAMSMVRERLNDRTSCVELHISMSEVADDEENGGTIVRDLLASSSDDDAEDNCDDDELEKDARGWRKEASRVSQKGGASRLPAQLARSPLLGTFVKGLRSVRIDDATTAKGAIGRALTLGFMRFNISTHSSRNNSMSNLSTISSPMQSKVHISFATLQLKTICRGSDMRSAQLSASESATGRKKFGGRKRRSHSVEYQADVLVSSLLLVFFDTKYMVLDTLVQRCQAYHTTSREEDEGIVHPNAPLRHQKPTFQPTSWPNAVSFLESLLCDALGGRTRTMACLCLSEYDSRATLWLQVLSRARRITNVTPNCGNMRNYLLYLMEQYDNLAALQNRRKQDARLFLPVLNTDGTAKNTRGGRFSTVPSRKEFDQWSVACIKKMITELNAFLATPAGETPTLEQLEISNETMIAKQSDPLSSNPLTFFLRYS</sequence>
<accession>A0A640KSQ6</accession>
<protein>
    <submittedName>
        <fullName evidence="2">Uncharacterized protein</fullName>
    </submittedName>
</protein>
<dbReference type="VEuPathDB" id="TriTrypDB:LtaPh_3332200"/>
<gene>
    <name evidence="2" type="ORF">LtaPh_3332200</name>
</gene>
<dbReference type="OrthoDB" id="265587at2759"/>
<reference evidence="2" key="1">
    <citation type="submission" date="2019-11" db="EMBL/GenBank/DDBJ databases">
        <title>Leishmania tarentolae CDS.</title>
        <authorList>
            <person name="Goto Y."/>
            <person name="Yamagishi J."/>
        </authorList>
    </citation>
    <scope>NUCLEOTIDE SEQUENCE [LARGE SCALE GENOMIC DNA]</scope>
    <source>
        <strain evidence="2">Parrot Tar II</strain>
    </source>
</reference>
<proteinExistence type="predicted"/>
<dbReference type="InterPro" id="IPR027417">
    <property type="entry name" value="P-loop_NTPase"/>
</dbReference>
<name>A0A640KSQ6_LEITA</name>
<feature type="region of interest" description="Disordered" evidence="1">
    <location>
        <begin position="612"/>
        <end position="647"/>
    </location>
</feature>
<feature type="region of interest" description="Disordered" evidence="1">
    <location>
        <begin position="1"/>
        <end position="65"/>
    </location>
</feature>
<organism evidence="2 3">
    <name type="scientific">Leishmania tarentolae</name>
    <name type="common">Sauroleishmania tarentolae</name>
    <dbReference type="NCBI Taxonomy" id="5689"/>
    <lineage>
        <taxon>Eukaryota</taxon>
        <taxon>Discoba</taxon>
        <taxon>Euglenozoa</taxon>
        <taxon>Kinetoplastea</taxon>
        <taxon>Metakinetoplastina</taxon>
        <taxon>Trypanosomatida</taxon>
        <taxon>Trypanosomatidae</taxon>
        <taxon>Leishmaniinae</taxon>
        <taxon>Leishmania</taxon>
        <taxon>lizard Leishmania</taxon>
    </lineage>
</organism>
<evidence type="ECO:0000256" key="1">
    <source>
        <dbReference type="SAM" id="MobiDB-lite"/>
    </source>
</evidence>
<dbReference type="EMBL" id="BLBS01000053">
    <property type="protein sequence ID" value="GET92054.1"/>
    <property type="molecule type" value="Genomic_DNA"/>
</dbReference>
<dbReference type="PANTHER" id="PTHR35615:SF7">
    <property type="entry name" value="PRESENT IN THE OUTER MITOCHONDRIAL MEMBRANE PROTEOME 22"/>
    <property type="match status" value="1"/>
</dbReference>
<dbReference type="Proteomes" id="UP000419144">
    <property type="component" value="Unassembled WGS sequence"/>
</dbReference>
<feature type="region of interest" description="Disordered" evidence="1">
    <location>
        <begin position="715"/>
        <end position="743"/>
    </location>
</feature>
<evidence type="ECO:0000313" key="3">
    <source>
        <dbReference type="Proteomes" id="UP000419144"/>
    </source>
</evidence>
<comment type="caution">
    <text evidence="2">The sequence shown here is derived from an EMBL/GenBank/DDBJ whole genome shotgun (WGS) entry which is preliminary data.</text>
</comment>
<dbReference type="InterPro" id="IPR036961">
    <property type="entry name" value="Kinesin_motor_dom_sf"/>
</dbReference>
<evidence type="ECO:0000313" key="2">
    <source>
        <dbReference type="EMBL" id="GET92054.1"/>
    </source>
</evidence>
<dbReference type="SUPFAM" id="SSF52540">
    <property type="entry name" value="P-loop containing nucleoside triphosphate hydrolases"/>
    <property type="match status" value="1"/>
</dbReference>
<feature type="compositionally biased region" description="Basic and acidic residues" evidence="1">
    <location>
        <begin position="782"/>
        <end position="791"/>
    </location>
</feature>
<keyword evidence="3" id="KW-1185">Reference proteome</keyword>